<protein>
    <submittedName>
        <fullName evidence="2">Uncharacterized protein</fullName>
    </submittedName>
</protein>
<evidence type="ECO:0000313" key="2">
    <source>
        <dbReference type="EMBL" id="KAA6366800.1"/>
    </source>
</evidence>
<gene>
    <name evidence="2" type="ORF">EZS28_037675</name>
</gene>
<reference evidence="2 3" key="1">
    <citation type="submission" date="2019-03" db="EMBL/GenBank/DDBJ databases">
        <title>Single cell metagenomics reveals metabolic interactions within the superorganism composed of flagellate Streblomastix strix and complex community of Bacteroidetes bacteria on its surface.</title>
        <authorList>
            <person name="Treitli S.C."/>
            <person name="Kolisko M."/>
            <person name="Husnik F."/>
            <person name="Keeling P."/>
            <person name="Hampl V."/>
        </authorList>
    </citation>
    <scope>NUCLEOTIDE SEQUENCE [LARGE SCALE GENOMIC DNA]</scope>
    <source>
        <strain evidence="2">ST1C</strain>
    </source>
</reference>
<accession>A0A5J4U9C2</accession>
<dbReference type="Proteomes" id="UP000324800">
    <property type="component" value="Unassembled WGS sequence"/>
</dbReference>
<proteinExistence type="predicted"/>
<comment type="caution">
    <text evidence="2">The sequence shown here is derived from an EMBL/GenBank/DDBJ whole genome shotgun (WGS) entry which is preliminary data.</text>
</comment>
<organism evidence="2 3">
    <name type="scientific">Streblomastix strix</name>
    <dbReference type="NCBI Taxonomy" id="222440"/>
    <lineage>
        <taxon>Eukaryota</taxon>
        <taxon>Metamonada</taxon>
        <taxon>Preaxostyla</taxon>
        <taxon>Oxymonadida</taxon>
        <taxon>Streblomastigidae</taxon>
        <taxon>Streblomastix</taxon>
    </lineage>
</organism>
<name>A0A5J4U9C2_9EUKA</name>
<dbReference type="EMBL" id="SNRW01018998">
    <property type="protein sequence ID" value="KAA6366800.1"/>
    <property type="molecule type" value="Genomic_DNA"/>
</dbReference>
<evidence type="ECO:0000313" key="3">
    <source>
        <dbReference type="Proteomes" id="UP000324800"/>
    </source>
</evidence>
<feature type="region of interest" description="Disordered" evidence="1">
    <location>
        <begin position="31"/>
        <end position="51"/>
    </location>
</feature>
<evidence type="ECO:0000256" key="1">
    <source>
        <dbReference type="SAM" id="MobiDB-lite"/>
    </source>
</evidence>
<sequence>MVPFQVQVNATPSIESNNSRLIGISPESMQIHESRTKTPTRNNKADKDKYKDGESLYRQLAEPTNLSQIVIETLIADQNIETWRKRSAGLTPIAQYIKEKGISVKDLLGIKPDIELVNALSWYKSRSGTKL</sequence>
<dbReference type="AlphaFoldDB" id="A0A5J4U9C2"/>